<feature type="region of interest" description="Disordered" evidence="1">
    <location>
        <begin position="28"/>
        <end position="66"/>
    </location>
</feature>
<evidence type="ECO:0000313" key="2">
    <source>
        <dbReference type="EMBL" id="MCI65463.1"/>
    </source>
</evidence>
<keyword evidence="3" id="KW-1185">Reference proteome</keyword>
<sequence length="66" mass="7216">AELQDVSNDLGEKKSKVDRVIQALMLEEKAEVDMGEQEEKEDDDAGSTDAGSEDEEVEDSDESPTV</sequence>
<dbReference type="AlphaFoldDB" id="A0A392TWD5"/>
<accession>A0A392TWD5</accession>
<evidence type="ECO:0000256" key="1">
    <source>
        <dbReference type="SAM" id="MobiDB-lite"/>
    </source>
</evidence>
<protein>
    <submittedName>
        <fullName evidence="2">Uncharacterized protein</fullName>
    </submittedName>
</protein>
<organism evidence="2 3">
    <name type="scientific">Trifolium medium</name>
    <dbReference type="NCBI Taxonomy" id="97028"/>
    <lineage>
        <taxon>Eukaryota</taxon>
        <taxon>Viridiplantae</taxon>
        <taxon>Streptophyta</taxon>
        <taxon>Embryophyta</taxon>
        <taxon>Tracheophyta</taxon>
        <taxon>Spermatophyta</taxon>
        <taxon>Magnoliopsida</taxon>
        <taxon>eudicotyledons</taxon>
        <taxon>Gunneridae</taxon>
        <taxon>Pentapetalae</taxon>
        <taxon>rosids</taxon>
        <taxon>fabids</taxon>
        <taxon>Fabales</taxon>
        <taxon>Fabaceae</taxon>
        <taxon>Papilionoideae</taxon>
        <taxon>50 kb inversion clade</taxon>
        <taxon>NPAAA clade</taxon>
        <taxon>Hologalegina</taxon>
        <taxon>IRL clade</taxon>
        <taxon>Trifolieae</taxon>
        <taxon>Trifolium</taxon>
    </lineage>
</organism>
<reference evidence="2 3" key="1">
    <citation type="journal article" date="2018" name="Front. Plant Sci.">
        <title>Red Clover (Trifolium pratense) and Zigzag Clover (T. medium) - A Picture of Genomic Similarities and Differences.</title>
        <authorList>
            <person name="Dluhosova J."/>
            <person name="Istvanek J."/>
            <person name="Nedelnik J."/>
            <person name="Repkova J."/>
        </authorList>
    </citation>
    <scope>NUCLEOTIDE SEQUENCE [LARGE SCALE GENOMIC DNA]</scope>
    <source>
        <strain evidence="3">cv. 10/8</strain>
        <tissue evidence="2">Leaf</tissue>
    </source>
</reference>
<dbReference type="EMBL" id="LXQA010676444">
    <property type="protein sequence ID" value="MCI65463.1"/>
    <property type="molecule type" value="Genomic_DNA"/>
</dbReference>
<proteinExistence type="predicted"/>
<name>A0A392TWD5_9FABA</name>
<feature type="compositionally biased region" description="Acidic residues" evidence="1">
    <location>
        <begin position="33"/>
        <end position="66"/>
    </location>
</feature>
<comment type="caution">
    <text evidence="2">The sequence shown here is derived from an EMBL/GenBank/DDBJ whole genome shotgun (WGS) entry which is preliminary data.</text>
</comment>
<dbReference type="Proteomes" id="UP000265520">
    <property type="component" value="Unassembled WGS sequence"/>
</dbReference>
<feature type="non-terminal residue" evidence="2">
    <location>
        <position position="1"/>
    </location>
</feature>
<evidence type="ECO:0000313" key="3">
    <source>
        <dbReference type="Proteomes" id="UP000265520"/>
    </source>
</evidence>